<dbReference type="CDD" id="cd11576">
    <property type="entry name" value="GH99_GH71_like_2"/>
    <property type="match status" value="1"/>
</dbReference>
<evidence type="ECO:0000256" key="7">
    <source>
        <dbReference type="ARBA" id="ARBA00023136"/>
    </source>
</evidence>
<reference evidence="9 10" key="1">
    <citation type="submission" date="2018-09" db="EMBL/GenBank/DDBJ databases">
        <title>Genome sequencing of strain 6GH32-13.</title>
        <authorList>
            <person name="Weon H.-Y."/>
            <person name="Heo J."/>
            <person name="Kwon S.-W."/>
        </authorList>
    </citation>
    <scope>NUCLEOTIDE SEQUENCE [LARGE SCALE GENOMIC DNA]</scope>
    <source>
        <strain evidence="9 10">5GH32-13</strain>
    </source>
</reference>
<dbReference type="InterPro" id="IPR026071">
    <property type="entry name" value="Glyco_Hydrolase_99"/>
</dbReference>
<evidence type="ECO:0000256" key="1">
    <source>
        <dbReference type="ARBA" id="ARBA00004323"/>
    </source>
</evidence>
<feature type="signal peptide" evidence="8">
    <location>
        <begin position="1"/>
        <end position="19"/>
    </location>
</feature>
<dbReference type="Proteomes" id="UP000263900">
    <property type="component" value="Chromosome"/>
</dbReference>
<keyword evidence="2" id="KW-0812">Transmembrane</keyword>
<dbReference type="GO" id="GO:0004559">
    <property type="term" value="F:alpha-mannosidase activity"/>
    <property type="evidence" value="ECO:0007669"/>
    <property type="project" value="TreeGrafter"/>
</dbReference>
<keyword evidence="7" id="KW-0472">Membrane</keyword>
<dbReference type="KEGG" id="pseg:D3H65_29840"/>
<evidence type="ECO:0000313" key="9">
    <source>
        <dbReference type="EMBL" id="AXY77939.1"/>
    </source>
</evidence>
<evidence type="ECO:0000256" key="3">
    <source>
        <dbReference type="ARBA" id="ARBA00022801"/>
    </source>
</evidence>
<dbReference type="PANTHER" id="PTHR13572:SF4">
    <property type="entry name" value="RE57134P"/>
    <property type="match status" value="1"/>
</dbReference>
<dbReference type="Pfam" id="PF16317">
    <property type="entry name" value="Glyco_hydro_99"/>
    <property type="match status" value="1"/>
</dbReference>
<keyword evidence="4" id="KW-0735">Signal-anchor</keyword>
<name>A0A3B7MXI7_9BACT</name>
<keyword evidence="10" id="KW-1185">Reference proteome</keyword>
<evidence type="ECO:0000256" key="6">
    <source>
        <dbReference type="ARBA" id="ARBA00023034"/>
    </source>
</evidence>
<feature type="chain" id="PRO_5017708589" evidence="8">
    <location>
        <begin position="20"/>
        <end position="417"/>
    </location>
</feature>
<keyword evidence="3" id="KW-0378">Hydrolase</keyword>
<evidence type="ECO:0000256" key="4">
    <source>
        <dbReference type="ARBA" id="ARBA00022968"/>
    </source>
</evidence>
<dbReference type="EMBL" id="CP032157">
    <property type="protein sequence ID" value="AXY77939.1"/>
    <property type="molecule type" value="Genomic_DNA"/>
</dbReference>
<dbReference type="Gene3D" id="3.20.20.80">
    <property type="entry name" value="Glycosidases"/>
    <property type="match status" value="1"/>
</dbReference>
<gene>
    <name evidence="9" type="ORF">D3H65_29840</name>
</gene>
<keyword evidence="5" id="KW-1133">Transmembrane helix</keyword>
<evidence type="ECO:0000313" key="10">
    <source>
        <dbReference type="Proteomes" id="UP000263900"/>
    </source>
</evidence>
<sequence length="417" mass="47557">MHRNILSVLFLFSAGMAVAQKHSKTSVYPSYKGLVMAGYQGWFNAPGDSAGRGWNHYVAKGKLEDGNCKFDMWPDTREYKITYDAPFKLSDSSAAKLFSSYDASTVDLHFKWMKQYGLDGVFVQRFVSNLKSTRSLHHNNTVLANALRSADKYGRAIGVMYDLSGMRAGDSKLIINDWKALVDSMKMTRGGKKQPYIYHNGKPLVTLWGVGFSGRDRQYTLEDIKPVIDFLKNDPDYGGCAVMLGVPTRWRELQGDAVSDTAFLQLLKQIDIIQPWFVGRFTEKNIDQMQTRVREDMAWCAANKVDYVPVIYPGFTWHNMYPNNPQNQIPRNRGQFFWKQVTAALQEKVPMLYIAMFDEIDEGTAIFKISKDPPAGKSTFVSFEEDIPEDYYLFLAGQARRMLKKELPLQTTPPKKL</sequence>
<dbReference type="AlphaFoldDB" id="A0A3B7MXI7"/>
<accession>A0A3B7MXI7</accession>
<comment type="subcellular location">
    <subcellularLocation>
        <location evidence="1">Golgi apparatus membrane</location>
        <topology evidence="1">Single-pass type II membrane protein</topology>
    </subcellularLocation>
</comment>
<keyword evidence="8" id="KW-0732">Signal</keyword>
<proteinExistence type="predicted"/>
<protein>
    <submittedName>
        <fullName evidence="9">Xylosidase</fullName>
    </submittedName>
</protein>
<organism evidence="9 10">
    <name type="scientific">Paraflavitalea soli</name>
    <dbReference type="NCBI Taxonomy" id="2315862"/>
    <lineage>
        <taxon>Bacteria</taxon>
        <taxon>Pseudomonadati</taxon>
        <taxon>Bacteroidota</taxon>
        <taxon>Chitinophagia</taxon>
        <taxon>Chitinophagales</taxon>
        <taxon>Chitinophagaceae</taxon>
        <taxon>Paraflavitalea</taxon>
    </lineage>
</organism>
<dbReference type="OrthoDB" id="9783748at2"/>
<evidence type="ECO:0000256" key="2">
    <source>
        <dbReference type="ARBA" id="ARBA00022692"/>
    </source>
</evidence>
<evidence type="ECO:0000256" key="5">
    <source>
        <dbReference type="ARBA" id="ARBA00022989"/>
    </source>
</evidence>
<dbReference type="PANTHER" id="PTHR13572">
    <property type="entry name" value="ENDO-ALPHA-1,2-MANNOSIDASE"/>
    <property type="match status" value="1"/>
</dbReference>
<evidence type="ECO:0000256" key="8">
    <source>
        <dbReference type="SAM" id="SignalP"/>
    </source>
</evidence>
<keyword evidence="6" id="KW-0333">Golgi apparatus</keyword>
<dbReference type="RefSeq" id="WP_119053812.1">
    <property type="nucleotide sequence ID" value="NZ_CP032157.1"/>
</dbReference>